<sequence>MASLIYVDDSNLRATARELLGSPHWQLGIAVCNYKALQEMLSFGEPPKAARIYGSFRSAAERHALVVEASKAGFAPSFVKRLQDREKGVDTALVADLISDSFTSYEAGDEVIIVAGDGDYLPAINRLKGRGISVSVAFWERGLADSIRRSGCNLVSLQSNLKDLIRLQRPKKKHFKAVA</sequence>
<dbReference type="Pfam" id="PF01936">
    <property type="entry name" value="NYN"/>
    <property type="match status" value="1"/>
</dbReference>
<dbReference type="Gene3D" id="3.40.50.1010">
    <property type="entry name" value="5'-nuclease"/>
    <property type="match status" value="1"/>
</dbReference>
<dbReference type="Proteomes" id="UP001605261">
    <property type="component" value="Unassembled WGS sequence"/>
</dbReference>
<organism evidence="2 3">
    <name type="scientific">Stenotrophomonas nematodicola</name>
    <dbReference type="NCBI Taxonomy" id="2656746"/>
    <lineage>
        <taxon>Bacteria</taxon>
        <taxon>Pseudomonadati</taxon>
        <taxon>Pseudomonadota</taxon>
        <taxon>Gammaproteobacteria</taxon>
        <taxon>Lysobacterales</taxon>
        <taxon>Lysobacteraceae</taxon>
        <taxon>Stenotrophomonas</taxon>
    </lineage>
</organism>
<dbReference type="RefSeq" id="WP_394161551.1">
    <property type="nucleotide sequence ID" value="NZ_JBHGCJ010000002.1"/>
</dbReference>
<evidence type="ECO:0000313" key="3">
    <source>
        <dbReference type="Proteomes" id="UP001605261"/>
    </source>
</evidence>
<reference evidence="2 3" key="1">
    <citation type="submission" date="2024-09" db="EMBL/GenBank/DDBJ databases">
        <authorList>
            <consortium name="All-Russian atlas of soil microorganisms"/>
            <consortium name="as a basis for the search for new antimicrobial producers and enzymes with unique properties"/>
            <person name="Sokolova E.A."/>
            <person name="Voronina E.N."/>
        </authorList>
    </citation>
    <scope>NUCLEOTIDE SEQUENCE [LARGE SCALE GENOMIC DNA]</scope>
    <source>
        <strain evidence="2 3">AF-22b-331.1</strain>
    </source>
</reference>
<dbReference type="EMBL" id="JBHGCJ010000002">
    <property type="protein sequence ID" value="MFG6108378.1"/>
    <property type="molecule type" value="Genomic_DNA"/>
</dbReference>
<protein>
    <submittedName>
        <fullName evidence="2">NYN domain-containing protein</fullName>
    </submittedName>
</protein>
<accession>A0ABW7CTU7</accession>
<evidence type="ECO:0000259" key="1">
    <source>
        <dbReference type="Pfam" id="PF01936"/>
    </source>
</evidence>
<evidence type="ECO:0000313" key="2">
    <source>
        <dbReference type="EMBL" id="MFG6108378.1"/>
    </source>
</evidence>
<gene>
    <name evidence="2" type="ORF">ACEU0G_002317</name>
</gene>
<proteinExistence type="predicted"/>
<keyword evidence="3" id="KW-1185">Reference proteome</keyword>
<name>A0ABW7CTU7_9GAMM</name>
<dbReference type="InterPro" id="IPR021139">
    <property type="entry name" value="NYN"/>
</dbReference>
<feature type="domain" description="NYN" evidence="1">
    <location>
        <begin position="5"/>
        <end position="148"/>
    </location>
</feature>
<comment type="caution">
    <text evidence="2">The sequence shown here is derived from an EMBL/GenBank/DDBJ whole genome shotgun (WGS) entry which is preliminary data.</text>
</comment>